<reference evidence="2" key="1">
    <citation type="submission" date="2019-09" db="EMBL/GenBank/DDBJ databases">
        <title>Mumia zhuanghuii sp. nov. isolated from the intestinal contents of plateau pika (Ochotona curzoniae) in the Qinghai-Tibet plateau of China.</title>
        <authorList>
            <person name="Tian Z."/>
        </authorList>
    </citation>
    <scope>NUCLEOTIDE SEQUENCE [LARGE SCALE GENOMIC DNA]</scope>
    <source>
        <strain evidence="2">L-031</strain>
    </source>
</reference>
<accession>A0A5J6L0M0</accession>
<evidence type="ECO:0000313" key="1">
    <source>
        <dbReference type="EMBL" id="QEW02038.1"/>
    </source>
</evidence>
<dbReference type="Proteomes" id="UP000325516">
    <property type="component" value="Chromosome"/>
</dbReference>
<dbReference type="RefSeq" id="WP_150923674.1">
    <property type="nucleotide sequence ID" value="NZ_CP044232.1"/>
</dbReference>
<dbReference type="KEGG" id="mlz:F6J85_02275"/>
<dbReference type="AlphaFoldDB" id="A0A5J6L0M0"/>
<proteinExistence type="predicted"/>
<sequence>MCTVIVHVPQHPAEPAHVLAIRDEDPARAWDPPGPWWPQTHPGVIGVRDARAGGAWLAADAARSRLAVILNRREVPGATQSRGAIVLDAVDGRRPAQPRTNGFNLVVVDRDGARVTGWDGTSVRERVLEPGVHMIAHDDVDDPATPRIARWLPEFAAAPPVAASAPWWREWMLLLERSAELPPTDDRAIVRDNRPYGVETLSLLVCAASVGPEGVDLAYGELAEPGQWNRVRLVEPAL</sequence>
<evidence type="ECO:0000313" key="2">
    <source>
        <dbReference type="Proteomes" id="UP000325516"/>
    </source>
</evidence>
<keyword evidence="2" id="KW-1185">Reference proteome</keyword>
<dbReference type="EMBL" id="CP044232">
    <property type="protein sequence ID" value="QEW02038.1"/>
    <property type="molecule type" value="Genomic_DNA"/>
</dbReference>
<protein>
    <submittedName>
        <fullName evidence="1">NRDE family protein</fullName>
    </submittedName>
</protein>
<name>A0A5J6L0M0_9MICO</name>
<gene>
    <name evidence="1" type="ORF">F6J85_02275</name>
</gene>
<dbReference type="Pfam" id="PF05742">
    <property type="entry name" value="TANGO2"/>
    <property type="match status" value="1"/>
</dbReference>
<organism evidence="1 2">
    <name type="scientific">Microbacterium lushaniae</name>
    <dbReference type="NCBI Taxonomy" id="2614639"/>
    <lineage>
        <taxon>Bacteria</taxon>
        <taxon>Bacillati</taxon>
        <taxon>Actinomycetota</taxon>
        <taxon>Actinomycetes</taxon>
        <taxon>Micrococcales</taxon>
        <taxon>Microbacteriaceae</taxon>
        <taxon>Microbacterium</taxon>
    </lineage>
</organism>
<dbReference type="InterPro" id="IPR008551">
    <property type="entry name" value="TANGO2"/>
</dbReference>